<sequence>MPKMDFPIFDGTDVKFWIDKCIAFFSLYQILDTFRVTSASMHMTDSAAH</sequence>
<protein>
    <submittedName>
        <fullName evidence="1">Uncharacterized protein</fullName>
    </submittedName>
</protein>
<evidence type="ECO:0000313" key="1">
    <source>
        <dbReference type="EMBL" id="JAD67767.1"/>
    </source>
</evidence>
<proteinExistence type="predicted"/>
<dbReference type="EMBL" id="GBRH01230128">
    <property type="protein sequence ID" value="JAD67767.1"/>
    <property type="molecule type" value="Transcribed_RNA"/>
</dbReference>
<name>A0A0A9C8B6_ARUDO</name>
<organism evidence="1">
    <name type="scientific">Arundo donax</name>
    <name type="common">Giant reed</name>
    <name type="synonym">Donax arundinaceus</name>
    <dbReference type="NCBI Taxonomy" id="35708"/>
    <lineage>
        <taxon>Eukaryota</taxon>
        <taxon>Viridiplantae</taxon>
        <taxon>Streptophyta</taxon>
        <taxon>Embryophyta</taxon>
        <taxon>Tracheophyta</taxon>
        <taxon>Spermatophyta</taxon>
        <taxon>Magnoliopsida</taxon>
        <taxon>Liliopsida</taxon>
        <taxon>Poales</taxon>
        <taxon>Poaceae</taxon>
        <taxon>PACMAD clade</taxon>
        <taxon>Arundinoideae</taxon>
        <taxon>Arundineae</taxon>
        <taxon>Arundo</taxon>
    </lineage>
</organism>
<reference evidence="1" key="2">
    <citation type="journal article" date="2015" name="Data Brief">
        <title>Shoot transcriptome of the giant reed, Arundo donax.</title>
        <authorList>
            <person name="Barrero R.A."/>
            <person name="Guerrero F.D."/>
            <person name="Moolhuijzen P."/>
            <person name="Goolsby J.A."/>
            <person name="Tidwell J."/>
            <person name="Bellgard S.E."/>
            <person name="Bellgard M.I."/>
        </authorList>
    </citation>
    <scope>NUCLEOTIDE SEQUENCE</scope>
    <source>
        <tissue evidence="1">Shoot tissue taken approximately 20 cm above the soil surface</tissue>
    </source>
</reference>
<accession>A0A0A9C8B6</accession>
<dbReference type="AlphaFoldDB" id="A0A0A9C8B6"/>
<reference evidence="1" key="1">
    <citation type="submission" date="2014-09" db="EMBL/GenBank/DDBJ databases">
        <authorList>
            <person name="Magalhaes I.L.F."/>
            <person name="Oliveira U."/>
            <person name="Santos F.R."/>
            <person name="Vidigal T.H.D.A."/>
            <person name="Brescovit A.D."/>
            <person name="Santos A.J."/>
        </authorList>
    </citation>
    <scope>NUCLEOTIDE SEQUENCE</scope>
    <source>
        <tissue evidence="1">Shoot tissue taken approximately 20 cm above the soil surface</tissue>
    </source>
</reference>